<evidence type="ECO:0000256" key="12">
    <source>
        <dbReference type="ARBA" id="ARBA00023204"/>
    </source>
</evidence>
<keyword evidence="11" id="KW-0238">DNA-binding</keyword>
<dbReference type="SUPFAM" id="SSF47807">
    <property type="entry name" value="5' to 3' exonuclease, C-terminal subdomain"/>
    <property type="match status" value="1"/>
</dbReference>
<dbReference type="PRINTS" id="PR00853">
    <property type="entry name" value="XPGRADSUPER"/>
</dbReference>
<dbReference type="PANTHER" id="PTHR11081">
    <property type="entry name" value="FLAP ENDONUCLEASE FAMILY MEMBER"/>
    <property type="match status" value="1"/>
</dbReference>
<evidence type="ECO:0000256" key="3">
    <source>
        <dbReference type="ARBA" id="ARBA00010563"/>
    </source>
</evidence>
<feature type="region of interest" description="Disordered" evidence="14">
    <location>
        <begin position="588"/>
        <end position="653"/>
    </location>
</feature>
<dbReference type="PROSITE" id="PS00842">
    <property type="entry name" value="XPG_2"/>
    <property type="match status" value="1"/>
</dbReference>
<evidence type="ECO:0000256" key="2">
    <source>
        <dbReference type="ARBA" id="ARBA00004123"/>
    </source>
</evidence>
<evidence type="ECO:0000256" key="8">
    <source>
        <dbReference type="ARBA" id="ARBA00022839"/>
    </source>
</evidence>
<keyword evidence="6" id="KW-0227">DNA damage</keyword>
<dbReference type="SMART" id="SM00485">
    <property type="entry name" value="XPGN"/>
    <property type="match status" value="1"/>
</dbReference>
<dbReference type="AlphaFoldDB" id="A0A0D1CPS3"/>
<dbReference type="OMA" id="RFWTNRQ"/>
<keyword evidence="18" id="KW-1185">Reference proteome</keyword>
<evidence type="ECO:0000256" key="5">
    <source>
        <dbReference type="ARBA" id="ARBA00022723"/>
    </source>
</evidence>
<evidence type="ECO:0000256" key="9">
    <source>
        <dbReference type="ARBA" id="ARBA00022842"/>
    </source>
</evidence>
<feature type="region of interest" description="Disordered" evidence="14">
    <location>
        <begin position="424"/>
        <end position="470"/>
    </location>
</feature>
<dbReference type="InterPro" id="IPR008918">
    <property type="entry name" value="HhH2"/>
</dbReference>
<dbReference type="STRING" id="237631.A0A0D1CPS3"/>
<dbReference type="InterPro" id="IPR044752">
    <property type="entry name" value="PIN-like_EXO1"/>
</dbReference>
<dbReference type="GO" id="GO:0017108">
    <property type="term" value="F:5'-flap endonuclease activity"/>
    <property type="evidence" value="ECO:0000318"/>
    <property type="project" value="GO_Central"/>
</dbReference>
<gene>
    <name evidence="17" type="ORF">UMAG_03141</name>
</gene>
<dbReference type="InterPro" id="IPR006085">
    <property type="entry name" value="XPG_DNA_repair_N"/>
</dbReference>
<dbReference type="Gene3D" id="1.10.150.20">
    <property type="entry name" value="5' to 3' exonuclease, C-terminal subdomain"/>
    <property type="match status" value="1"/>
</dbReference>
<dbReference type="CDD" id="cd09908">
    <property type="entry name" value="H3TH_EXO1"/>
    <property type="match status" value="1"/>
</dbReference>
<evidence type="ECO:0000256" key="7">
    <source>
        <dbReference type="ARBA" id="ARBA00022801"/>
    </source>
</evidence>
<evidence type="ECO:0000313" key="17">
    <source>
        <dbReference type="EMBL" id="KIS68568.1"/>
    </source>
</evidence>
<accession>A0A0D1CPS3</accession>
<dbReference type="SUPFAM" id="SSF88723">
    <property type="entry name" value="PIN domain-like"/>
    <property type="match status" value="1"/>
</dbReference>
<dbReference type="InParanoid" id="A0A0D1CPS3"/>
<dbReference type="GO" id="GO:0035312">
    <property type="term" value="F:5'-3' DNA exonuclease activity"/>
    <property type="evidence" value="ECO:0007669"/>
    <property type="project" value="InterPro"/>
</dbReference>
<dbReference type="RefSeq" id="XP_011389605.1">
    <property type="nucleotide sequence ID" value="XM_011391303.1"/>
</dbReference>
<dbReference type="InterPro" id="IPR006084">
    <property type="entry name" value="XPG/Rad2"/>
</dbReference>
<name>A0A0D1CPS3_MYCMD</name>
<evidence type="ECO:0000259" key="16">
    <source>
        <dbReference type="SMART" id="SM00485"/>
    </source>
</evidence>
<dbReference type="FunFam" id="1.10.150.20:FF:000011">
    <property type="entry name" value="exonuclease 1"/>
    <property type="match status" value="1"/>
</dbReference>
<evidence type="ECO:0000256" key="10">
    <source>
        <dbReference type="ARBA" id="ARBA00022881"/>
    </source>
</evidence>
<keyword evidence="9" id="KW-0460">Magnesium</keyword>
<feature type="compositionally biased region" description="Polar residues" evidence="14">
    <location>
        <begin position="430"/>
        <end position="451"/>
    </location>
</feature>
<evidence type="ECO:0000256" key="6">
    <source>
        <dbReference type="ARBA" id="ARBA00022763"/>
    </source>
</evidence>
<dbReference type="SMART" id="SM00279">
    <property type="entry name" value="HhH2"/>
    <property type="match status" value="1"/>
</dbReference>
<keyword evidence="8" id="KW-0269">Exonuclease</keyword>
<proteinExistence type="inferred from homology"/>
<dbReference type="SMART" id="SM00484">
    <property type="entry name" value="XPGI"/>
    <property type="match status" value="1"/>
</dbReference>
<dbReference type="Proteomes" id="UP000000561">
    <property type="component" value="Chromosome 8"/>
</dbReference>
<dbReference type="GeneID" id="23563694"/>
<dbReference type="CDD" id="cd09857">
    <property type="entry name" value="PIN_EXO1"/>
    <property type="match status" value="1"/>
</dbReference>
<evidence type="ECO:0000256" key="11">
    <source>
        <dbReference type="ARBA" id="ARBA00023125"/>
    </source>
</evidence>
<dbReference type="Gene3D" id="3.40.50.1010">
    <property type="entry name" value="5'-nuclease"/>
    <property type="match status" value="1"/>
</dbReference>
<keyword evidence="13" id="KW-0539">Nucleus</keyword>
<evidence type="ECO:0000259" key="15">
    <source>
        <dbReference type="SMART" id="SM00484"/>
    </source>
</evidence>
<keyword evidence="5" id="KW-0479">Metal-binding</keyword>
<keyword evidence="12" id="KW-0234">DNA repair</keyword>
<dbReference type="InterPro" id="IPR036279">
    <property type="entry name" value="5-3_exonuclease_C_sf"/>
</dbReference>
<keyword evidence="7" id="KW-0378">Hydrolase</keyword>
<dbReference type="InterPro" id="IPR029060">
    <property type="entry name" value="PIN-like_dom_sf"/>
</dbReference>
<dbReference type="VEuPathDB" id="FungiDB:UMAG_03141"/>
<evidence type="ECO:0000313" key="18">
    <source>
        <dbReference type="Proteomes" id="UP000000561"/>
    </source>
</evidence>
<dbReference type="FunFam" id="3.40.50.1010:FF:000002">
    <property type="entry name" value="Exonuclease 1, putative"/>
    <property type="match status" value="1"/>
</dbReference>
<comment type="subcellular location">
    <subcellularLocation>
        <location evidence="2">Nucleus</location>
    </subcellularLocation>
</comment>
<evidence type="ECO:0000256" key="14">
    <source>
        <dbReference type="SAM" id="MobiDB-lite"/>
    </source>
</evidence>
<dbReference type="InterPro" id="IPR006086">
    <property type="entry name" value="XPG-I_dom"/>
</dbReference>
<dbReference type="PANTHER" id="PTHR11081:SF65">
    <property type="entry name" value="DNA DAMAGE-INDUCIBLE PROTEIN DIN7-RELATED"/>
    <property type="match status" value="1"/>
</dbReference>
<evidence type="ECO:0000256" key="1">
    <source>
        <dbReference type="ARBA" id="ARBA00001946"/>
    </source>
</evidence>
<dbReference type="GO" id="GO:0003677">
    <property type="term" value="F:DNA binding"/>
    <property type="evidence" value="ECO:0007669"/>
    <property type="project" value="UniProtKB-KW"/>
</dbReference>
<feature type="compositionally biased region" description="Polar residues" evidence="14">
    <location>
        <begin position="635"/>
        <end position="644"/>
    </location>
</feature>
<dbReference type="Pfam" id="PF00867">
    <property type="entry name" value="XPG_I"/>
    <property type="match status" value="1"/>
</dbReference>
<evidence type="ECO:0000256" key="4">
    <source>
        <dbReference type="ARBA" id="ARBA00022722"/>
    </source>
</evidence>
<dbReference type="OrthoDB" id="26491at2759"/>
<comment type="cofactor">
    <cofactor evidence="1">
        <name>Mg(2+)</name>
        <dbReference type="ChEBI" id="CHEBI:18420"/>
    </cofactor>
</comment>
<dbReference type="PROSITE" id="PS00841">
    <property type="entry name" value="XPG_1"/>
    <property type="match status" value="1"/>
</dbReference>
<dbReference type="EMBL" id="CM003147">
    <property type="protein sequence ID" value="KIS68568.1"/>
    <property type="molecule type" value="Genomic_DNA"/>
</dbReference>
<sequence>MGIQGLLPLLKDVQNSVHVSSYAGKTLGIDAYVWLHRGAYGCAREIVLGDPTPRYIAHAVSRIRMLQHFGVKPYLVFDGDKLPAKKGTEDEREQRRSDNLRRAKELEQEKKLQQARDVYAKCVDITPEMAFQLIKVLKEDNIPYVVAPYEADAQLAYLEAEGIIDGVVTEDSDLLVFGCKTVLFKLDQAGNAVEMLQHRFWTNRQVALSGWTAVEFRQMAILSGCDYLPSIVGMGLKNAHRLLRRYKTVDKVLQAVRLEGKMRIPPTYSREFRKAELTFVHQRVFDPRSQKLVTLTPLPDGTHDDMLPFIGAPMEDHMAKGVAEGIIDPIAKTPIVDRLPKPLSTRSSSASNIASTSALASAAAAAAAAAGVRSLDRSTTAPSTINLAGSANGGSSFYRPSVGGASSLAKKKVVSKESGLQSLHGFFGGSSRTSNKIESSQSKTAAGSSTQKQERVPLAPRDTNRRTGADEIANGVELARKQQVDARPTQSKFFTARRSSQDAKLDHAYLHLGGQLTPPKPHQDPNDSGYWDEECDDMRDFVNSSSPPRAPSVVPESQPLVVDTQEVWQTTQLPESTVESVVATQLVHSTKSSRSSSAVVVVPQTPSKGRRRMARASTESEAGLSSPESAMGSGFISSPASSTAHAGGDGASAERANDLDELDEEAFASSAVLASRAAGLERKRRASQDGDDEMEAEPMTPMAATRKALLHTSASMSKLEAFRYTTHTPRKEQPELQRGTLPRRSMYTSCTTSVNATSPSILKLTAATRTPVASAGSRPNKFLKPSPTLLLDGVDESGTHLTLDTSCVGVGSSGSGGGLFDRFRYSDR</sequence>
<dbReference type="eggNOG" id="KOG2518">
    <property type="taxonomic scope" value="Eukaryota"/>
</dbReference>
<protein>
    <submittedName>
        <fullName evidence="17">Uncharacterized protein</fullName>
    </submittedName>
</protein>
<feature type="region of interest" description="Disordered" evidence="14">
    <location>
        <begin position="677"/>
        <end position="698"/>
    </location>
</feature>
<feature type="compositionally biased region" description="Low complexity" evidence="14">
    <location>
        <begin position="588"/>
        <end position="602"/>
    </location>
</feature>
<dbReference type="InterPro" id="IPR019974">
    <property type="entry name" value="XPG_CS"/>
</dbReference>
<keyword evidence="4" id="KW-0540">Nuclease</keyword>
<dbReference type="KEGG" id="uma:UMAG_03141"/>
<feature type="domain" description="XPG N-terminal" evidence="16">
    <location>
        <begin position="1"/>
        <end position="99"/>
    </location>
</feature>
<evidence type="ECO:0000256" key="13">
    <source>
        <dbReference type="ARBA" id="ARBA00023242"/>
    </source>
</evidence>
<dbReference type="GO" id="GO:0000729">
    <property type="term" value="P:DNA double-strand break processing"/>
    <property type="evidence" value="ECO:0000318"/>
    <property type="project" value="GO_Central"/>
</dbReference>
<reference evidence="17 18" key="1">
    <citation type="journal article" date="2006" name="Nature">
        <title>Insights from the genome of the biotrophic fungal plant pathogen Ustilago maydis.</title>
        <authorList>
            <person name="Kamper J."/>
            <person name="Kahmann R."/>
            <person name="Bolker M."/>
            <person name="Ma L.J."/>
            <person name="Brefort T."/>
            <person name="Saville B.J."/>
            <person name="Banuett F."/>
            <person name="Kronstad J.W."/>
            <person name="Gold S.E."/>
            <person name="Muller O."/>
            <person name="Perlin M.H."/>
            <person name="Wosten H.A."/>
            <person name="de Vries R."/>
            <person name="Ruiz-Herrera J."/>
            <person name="Reynaga-Pena C.G."/>
            <person name="Snetselaar K."/>
            <person name="McCann M."/>
            <person name="Perez-Martin J."/>
            <person name="Feldbrugge M."/>
            <person name="Basse C.W."/>
            <person name="Steinberg G."/>
            <person name="Ibeas J.I."/>
            <person name="Holloman W."/>
            <person name="Guzman P."/>
            <person name="Farman M."/>
            <person name="Stajich J.E."/>
            <person name="Sentandreu R."/>
            <person name="Gonzalez-Prieto J.M."/>
            <person name="Kennell J.C."/>
            <person name="Molina L."/>
            <person name="Schirawski J."/>
            <person name="Mendoza-Mendoza A."/>
            <person name="Greilinger D."/>
            <person name="Munch K."/>
            <person name="Rossel N."/>
            <person name="Scherer M."/>
            <person name="Vranes M."/>
            <person name="Ladendorf O."/>
            <person name="Vincon V."/>
            <person name="Fuchs U."/>
            <person name="Sandrock B."/>
            <person name="Meng S."/>
            <person name="Ho E.C."/>
            <person name="Cahill M.J."/>
            <person name="Boyce K.J."/>
            <person name="Klose J."/>
            <person name="Klosterman S.J."/>
            <person name="Deelstra H.J."/>
            <person name="Ortiz-Castellanos L."/>
            <person name="Li W."/>
            <person name="Sanchez-Alonso P."/>
            <person name="Schreier P.H."/>
            <person name="Hauser-Hahn I."/>
            <person name="Vaupel M."/>
            <person name="Koopmann E."/>
            <person name="Friedrich G."/>
            <person name="Voss H."/>
            <person name="Schluter T."/>
            <person name="Margolis J."/>
            <person name="Platt D."/>
            <person name="Swimmer C."/>
            <person name="Gnirke A."/>
            <person name="Chen F."/>
            <person name="Vysotskaia V."/>
            <person name="Mannhaupt G."/>
            <person name="Guldener U."/>
            <person name="Munsterkotter M."/>
            <person name="Haase D."/>
            <person name="Oesterheld M."/>
            <person name="Mewes H.W."/>
            <person name="Mauceli E.W."/>
            <person name="DeCaprio D."/>
            <person name="Wade C.M."/>
            <person name="Butler J."/>
            <person name="Young S."/>
            <person name="Jaffe D.B."/>
            <person name="Calvo S."/>
            <person name="Nusbaum C."/>
            <person name="Galagan J."/>
            <person name="Birren B.W."/>
        </authorList>
    </citation>
    <scope>NUCLEOTIDE SEQUENCE [LARGE SCALE GENOMIC DNA]</scope>
    <source>
        <strain evidence="18">DSM 14603 / FGSC 9021 / UM521</strain>
    </source>
</reference>
<dbReference type="InterPro" id="IPR037315">
    <property type="entry name" value="EXO1_H3TH"/>
</dbReference>
<dbReference type="Pfam" id="PF00752">
    <property type="entry name" value="XPG_N"/>
    <property type="match status" value="1"/>
</dbReference>
<feature type="domain" description="XPG-I" evidence="15">
    <location>
        <begin position="138"/>
        <end position="208"/>
    </location>
</feature>
<dbReference type="GO" id="GO:0046872">
    <property type="term" value="F:metal ion binding"/>
    <property type="evidence" value="ECO:0007669"/>
    <property type="project" value="UniProtKB-KW"/>
</dbReference>
<dbReference type="GO" id="GO:0005634">
    <property type="term" value="C:nucleus"/>
    <property type="evidence" value="ECO:0007669"/>
    <property type="project" value="UniProtKB-SubCell"/>
</dbReference>
<comment type="similarity">
    <text evidence="3">Belongs to the XPG/RAD2 endonuclease family. EXO1 subfamily.</text>
</comment>
<organism evidence="17 18">
    <name type="scientific">Mycosarcoma maydis</name>
    <name type="common">Corn smut fungus</name>
    <name type="synonym">Ustilago maydis</name>
    <dbReference type="NCBI Taxonomy" id="5270"/>
    <lineage>
        <taxon>Eukaryota</taxon>
        <taxon>Fungi</taxon>
        <taxon>Dikarya</taxon>
        <taxon>Basidiomycota</taxon>
        <taxon>Ustilaginomycotina</taxon>
        <taxon>Ustilaginomycetes</taxon>
        <taxon>Ustilaginales</taxon>
        <taxon>Ustilaginaceae</taxon>
        <taxon>Mycosarcoma</taxon>
    </lineage>
</organism>
<keyword evidence="10" id="KW-0267">Excision nuclease</keyword>